<comment type="caution">
    <text evidence="3">The sequence shown here is derived from an EMBL/GenBank/DDBJ whole genome shotgun (WGS) entry which is preliminary data.</text>
</comment>
<proteinExistence type="predicted"/>
<feature type="coiled-coil region" evidence="1">
    <location>
        <begin position="29"/>
        <end position="56"/>
    </location>
</feature>
<dbReference type="PANTHER" id="PTHR34138:SF1">
    <property type="entry name" value="CELL SHAPE-DETERMINING PROTEIN MREC"/>
    <property type="match status" value="1"/>
</dbReference>
<evidence type="ECO:0000256" key="1">
    <source>
        <dbReference type="SAM" id="Coils"/>
    </source>
</evidence>
<dbReference type="STRING" id="1618646.UW57_C0004G0028"/>
<evidence type="ECO:0000313" key="3">
    <source>
        <dbReference type="EMBL" id="KKT63918.1"/>
    </source>
</evidence>
<accession>A0A0G1IY52</accession>
<keyword evidence="1" id="KW-0175">Coiled coil</keyword>
<protein>
    <recommendedName>
        <fullName evidence="2">Rod shape-determining protein MreC beta-barrel core domain-containing protein</fullName>
    </recommendedName>
</protein>
<gene>
    <name evidence="3" type="ORF">UW57_C0004G0028</name>
</gene>
<evidence type="ECO:0000313" key="4">
    <source>
        <dbReference type="Proteomes" id="UP000034652"/>
    </source>
</evidence>
<reference evidence="3 4" key="1">
    <citation type="journal article" date="2015" name="Nature">
        <title>rRNA introns, odd ribosomes, and small enigmatic genomes across a large radiation of phyla.</title>
        <authorList>
            <person name="Brown C.T."/>
            <person name="Hug L.A."/>
            <person name="Thomas B.C."/>
            <person name="Sharon I."/>
            <person name="Castelle C.J."/>
            <person name="Singh A."/>
            <person name="Wilkins M.J."/>
            <person name="Williams K.H."/>
            <person name="Banfield J.F."/>
        </authorList>
    </citation>
    <scope>NUCLEOTIDE SEQUENCE [LARGE SCALE GENOMIC DNA]</scope>
</reference>
<feature type="domain" description="Rod shape-determining protein MreC beta-barrel core" evidence="2">
    <location>
        <begin position="78"/>
        <end position="214"/>
    </location>
</feature>
<dbReference type="Proteomes" id="UP000034652">
    <property type="component" value="Unassembled WGS sequence"/>
</dbReference>
<dbReference type="PANTHER" id="PTHR34138">
    <property type="entry name" value="CELL SHAPE-DETERMINING PROTEIN MREC"/>
    <property type="match status" value="1"/>
</dbReference>
<dbReference type="GO" id="GO:0008360">
    <property type="term" value="P:regulation of cell shape"/>
    <property type="evidence" value="ECO:0007669"/>
    <property type="project" value="InterPro"/>
</dbReference>
<dbReference type="EMBL" id="LCIV01000004">
    <property type="protein sequence ID" value="KKT63918.1"/>
    <property type="molecule type" value="Genomic_DNA"/>
</dbReference>
<dbReference type="GO" id="GO:0005886">
    <property type="term" value="C:plasma membrane"/>
    <property type="evidence" value="ECO:0007669"/>
    <property type="project" value="TreeGrafter"/>
</dbReference>
<organism evidence="3 4">
    <name type="scientific">Candidatus Giovannonibacteria bacterium GW2011_GWA1_44_29</name>
    <dbReference type="NCBI Taxonomy" id="1618646"/>
    <lineage>
        <taxon>Bacteria</taxon>
        <taxon>Candidatus Giovannoniibacteriota</taxon>
    </lineage>
</organism>
<sequence>MLVFFGGSRGFIKNLIIKASLFLVPERESRQASNQALALLIKIRDLERENLKLKKALGVNGKNRLIPANIVFGGGYLFSDILFINQGENAGIKIGDLVTYQNKILIGRITEVGADWSKAALLGHVGDKITLRQDALENIQFVPMEATGRGGGEFQMEMPAETNLKIGDIFRSAENPEYIAGVVDRISSEFDEPFKEISVISPVSPVLLDEVDIISKND</sequence>
<dbReference type="InterPro" id="IPR055342">
    <property type="entry name" value="MreC_beta-barrel_core"/>
</dbReference>
<dbReference type="AlphaFoldDB" id="A0A0G1IY52"/>
<evidence type="ECO:0000259" key="2">
    <source>
        <dbReference type="Pfam" id="PF04085"/>
    </source>
</evidence>
<name>A0A0G1IY52_9BACT</name>
<dbReference type="InterPro" id="IPR007221">
    <property type="entry name" value="MreC"/>
</dbReference>
<dbReference type="Gene3D" id="2.40.10.340">
    <property type="entry name" value="Rod shape-determining protein MreC, domain 1"/>
    <property type="match status" value="1"/>
</dbReference>
<dbReference type="InterPro" id="IPR042177">
    <property type="entry name" value="Cell/Rod_1"/>
</dbReference>
<dbReference type="Pfam" id="PF04085">
    <property type="entry name" value="MreC"/>
    <property type="match status" value="1"/>
</dbReference>